<name>A0A9P6T057_9FUNG</name>
<sequence>MYSPDTLSYGTLDPFNIRTDPQLSHYHGDFASSTATYNHQELPSHYQQNLNSAFAQSPSHLQVEPSLYSTFTATGNSSPTPSIRSSHELLSRGPFLQAQQFHSSSQQQSSKGSISCIDDSTLPSKGSILTSTLSPQVGTLSTSPNAAAAMGSENGSSTFSNTGEEGYFIVQALHEYRTDSPEHLSFDQFQYIKVTRCDVSGWWHGESENRYGWFPSNRVERVNHVYETEYSSRPTSITSEDYDQIRTGLDGVETQFLGEPVTDSVSDGIQMDWTTNPPSIRRTRAGQLAFPPSRISVSQSYYTAGSPTGGIESHQHTMFPPNGVDSDDVSFEYSDFATAVALHVKELREATSKREIERYRPIVIGILSFVRDLLIATNTIARDSEVLKAYPELSVLRQDVLRALGNLYSKCEVADGTRPGMSMKKRRFAVEKLGFFGNRTEYEKYVIAIATRGVGIFTYLSHQGVTPRARRRVSRVNSAKGYKSFNAVRQWKAEHFQKFNSAKKAVELLQTEYMEYLNVGAGVSSLNQIITSTIRAAQVVKVFLVSAEEIKAKTNSKEDSEYAVYRSRLSSALVELFGYTQVIERTAWPESEPIEIILNKFMNMAAFLWGCLVDLDVHSRSSQTHELFQSRRTSSSDPSATPDAEVAAGGNSRRGSRSTAATNVSRASELDSRATSSRNTAPPPPKNAADSVGPLSPLSRKYVSLNDLSDRYKQQAGRFSPDEEVMRQIPESKYGEGNDLERDNMDLYRSNHDSAVVITSVKGTPHHSLKTGYKGPTAVTPTVVEEEIKKQSLSSNPQPPQPPQLPKIEHGPSEAGSAIKGAEVMVTTIIVPAVAMSQLVEETISPTGIKEQPMIGQDTEASRTLATESQHPLDSKPPVAPSRSPKLSSTPRTSRSPAGRRRSSARTDYSRPSTDLDMRPSEDQNIVGLGVTVPTEVHPKNSSSAVTSQGSASISRSSGIARARSPIPSSSPRPESSRRMQRPDHSPNPNSPNLGPESRTFPRRGSNPNNNLSPALVPGSRRGSQNSLRSDISGRRRSNDSQISRDNDSRHENDRRRPPSQNGPRRGSNSGASVRAEPLANDQDVFVGPSAPSTPNIQTFVDNNGQQKTTKGQRRESVVSNLSVATEASAYSRTGVNPRAPSPALRNRNNQQDMSTKGRLSTESNMSVDRQQHHQQPQQAKSGSGAASYRPRQNKVGQAKGRASIESKNEAEALTTPWYLENDYEPDEVLYNESGTLVAASLDAYIEMLTSHKSTPDASFVTTFFTTFRLFTNPVELVDLLKKRFVKPPPQGLDENELLVWQQQKQERIQKRVHIALKTWLEGYWVSEKDRAAFKPIMDFVAQDMATALPGQSTRLSEMLNQWAKKRKSLCLSDRPQTLNKSKSDDRLNQTAQEQNQANPRASSSSTTSRPFASVKEKYSIELKNTGKRSIHFGSRDSTQSRGPPVPLINKALLTALSNDQTMVKVPVTDIKAVELARQLTVLLSSLFKGIPYLELLAKERPNCSRMAQMSNKITIWVTDTIVDELDIKKRVGIIKHWIEVGEECLKLNNFDTLTAISCAIESTPVKRLHNTWEGINKSYYERSLQLKKMVSSDYNYSLYRAKLKSIRAPCIPFLGLYFTVIAYIEDGNSLYKDSNSMPSSSASSTMSSAAPNTPTPAPARKLLRYGRFEKLAKQVQEFRDFQGDYELLEVPRLREYILKCMENLDSERSYRKSLAIEPRKPQAPPGSGTNGNGGSQRTSAGSNNHRASGMGRGLFHGGISNSEMSSNSMPTKLNKLSFFRKSTRTERS</sequence>
<feature type="compositionally biased region" description="Polar residues" evidence="5">
    <location>
        <begin position="1091"/>
        <end position="1110"/>
    </location>
</feature>
<evidence type="ECO:0000256" key="1">
    <source>
        <dbReference type="ARBA" id="ARBA00022443"/>
    </source>
</evidence>
<feature type="compositionally biased region" description="Low complexity" evidence="5">
    <location>
        <begin position="942"/>
        <end position="974"/>
    </location>
</feature>
<feature type="compositionally biased region" description="Low complexity" evidence="5">
    <location>
        <begin position="1635"/>
        <end position="1653"/>
    </location>
</feature>
<feature type="compositionally biased region" description="Polar residues" evidence="5">
    <location>
        <begin position="1389"/>
        <end position="1399"/>
    </location>
</feature>
<dbReference type="GO" id="GO:0007265">
    <property type="term" value="P:Ras protein signal transduction"/>
    <property type="evidence" value="ECO:0007669"/>
    <property type="project" value="TreeGrafter"/>
</dbReference>
<dbReference type="Pfam" id="PF00617">
    <property type="entry name" value="RasGEF"/>
    <property type="match status" value="1"/>
</dbReference>
<keyword evidence="2 3" id="KW-0344">Guanine-nucleotide releasing factor</keyword>
<keyword evidence="1 4" id="KW-0728">SH3 domain</keyword>
<dbReference type="Pfam" id="PF07653">
    <property type="entry name" value="SH3_2"/>
    <property type="match status" value="1"/>
</dbReference>
<feature type="domain" description="N-terminal Ras-GEF" evidence="8">
    <location>
        <begin position="1233"/>
        <end position="1364"/>
    </location>
</feature>
<feature type="region of interest" description="Disordered" evidence="5">
    <location>
        <begin position="626"/>
        <end position="697"/>
    </location>
</feature>
<feature type="compositionally biased region" description="Polar residues" evidence="5">
    <location>
        <begin position="657"/>
        <end position="666"/>
    </location>
</feature>
<feature type="compositionally biased region" description="Basic and acidic residues" evidence="5">
    <location>
        <begin position="1032"/>
        <end position="1057"/>
    </location>
</feature>
<dbReference type="Gene3D" id="1.20.870.10">
    <property type="entry name" value="Son of sevenless (SoS) protein Chain: S domain 1"/>
    <property type="match status" value="1"/>
</dbReference>
<dbReference type="PANTHER" id="PTHR23113">
    <property type="entry name" value="GUANINE NUCLEOTIDE EXCHANGE FACTOR"/>
    <property type="match status" value="1"/>
</dbReference>
<dbReference type="InterPro" id="IPR008937">
    <property type="entry name" value="Ras-like_GEF"/>
</dbReference>
<feature type="region of interest" description="Disordered" evidence="5">
    <location>
        <begin position="133"/>
        <end position="160"/>
    </location>
</feature>
<dbReference type="PROSITE" id="PS50212">
    <property type="entry name" value="RASGEF_NTER"/>
    <property type="match status" value="1"/>
</dbReference>
<feature type="compositionally biased region" description="Polar residues" evidence="5">
    <location>
        <begin position="1737"/>
        <end position="1747"/>
    </location>
</feature>
<dbReference type="SMART" id="SM00229">
    <property type="entry name" value="RasGEFN"/>
    <property type="match status" value="1"/>
</dbReference>
<dbReference type="CDD" id="cd06224">
    <property type="entry name" value="REM"/>
    <property type="match status" value="1"/>
</dbReference>
<feature type="region of interest" description="Disordered" evidence="5">
    <location>
        <begin position="1635"/>
        <end position="1660"/>
    </location>
</feature>
<dbReference type="SMART" id="SM00326">
    <property type="entry name" value="SH3"/>
    <property type="match status" value="1"/>
</dbReference>
<feature type="compositionally biased region" description="Polar residues" evidence="5">
    <location>
        <begin position="862"/>
        <end position="872"/>
    </location>
</feature>
<evidence type="ECO:0000259" key="7">
    <source>
        <dbReference type="PROSITE" id="PS50009"/>
    </source>
</evidence>
<dbReference type="PROSITE" id="PS50002">
    <property type="entry name" value="SH3"/>
    <property type="match status" value="1"/>
</dbReference>
<reference evidence="9" key="1">
    <citation type="journal article" date="2020" name="Fungal Divers.">
        <title>Resolving the Mortierellaceae phylogeny through synthesis of multi-gene phylogenetics and phylogenomics.</title>
        <authorList>
            <person name="Vandepol N."/>
            <person name="Liber J."/>
            <person name="Desiro A."/>
            <person name="Na H."/>
            <person name="Kennedy M."/>
            <person name="Barry K."/>
            <person name="Grigoriev I.V."/>
            <person name="Miller A.N."/>
            <person name="O'Donnell K."/>
            <person name="Stajich J.E."/>
            <person name="Bonito G."/>
        </authorList>
    </citation>
    <scope>NUCLEOTIDE SEQUENCE</scope>
    <source>
        <strain evidence="9">NRRL 2769</strain>
    </source>
</reference>
<feature type="region of interest" description="Disordered" evidence="5">
    <location>
        <begin position="1374"/>
        <end position="1413"/>
    </location>
</feature>
<dbReference type="PROSITE" id="PS50009">
    <property type="entry name" value="RASGEF_CAT"/>
    <property type="match status" value="1"/>
</dbReference>
<evidence type="ECO:0000256" key="5">
    <source>
        <dbReference type="SAM" id="MobiDB-lite"/>
    </source>
</evidence>
<dbReference type="GO" id="GO:0005886">
    <property type="term" value="C:plasma membrane"/>
    <property type="evidence" value="ECO:0007669"/>
    <property type="project" value="TreeGrafter"/>
</dbReference>
<evidence type="ECO:0000313" key="10">
    <source>
        <dbReference type="Proteomes" id="UP000703661"/>
    </source>
</evidence>
<feature type="compositionally biased region" description="Polar residues" evidence="5">
    <location>
        <begin position="626"/>
        <end position="639"/>
    </location>
</feature>
<feature type="region of interest" description="Disordered" evidence="5">
    <location>
        <begin position="787"/>
        <end position="814"/>
    </location>
</feature>
<dbReference type="InterPro" id="IPR001895">
    <property type="entry name" value="RASGEF_cat_dom"/>
</dbReference>
<dbReference type="Gene3D" id="1.10.840.10">
    <property type="entry name" value="Ras guanine-nucleotide exchange factors catalytic domain"/>
    <property type="match status" value="1"/>
</dbReference>
<comment type="caution">
    <text evidence="9">The sequence shown here is derived from an EMBL/GenBank/DDBJ whole genome shotgun (WGS) entry which is preliminary data.</text>
</comment>
<dbReference type="SMART" id="SM00147">
    <property type="entry name" value="RasGEF"/>
    <property type="match status" value="1"/>
</dbReference>
<feature type="compositionally biased region" description="Polar residues" evidence="5">
    <location>
        <begin position="1147"/>
        <end position="1169"/>
    </location>
</feature>
<feature type="compositionally biased region" description="Low complexity" evidence="5">
    <location>
        <begin position="1400"/>
        <end position="1413"/>
    </location>
</feature>
<dbReference type="Gene3D" id="2.30.30.40">
    <property type="entry name" value="SH3 Domains"/>
    <property type="match status" value="1"/>
</dbReference>
<keyword evidence="10" id="KW-1185">Reference proteome</keyword>
<dbReference type="Pfam" id="PF00618">
    <property type="entry name" value="RasGEF_N"/>
    <property type="match status" value="1"/>
</dbReference>
<dbReference type="InterPro" id="IPR036028">
    <property type="entry name" value="SH3-like_dom_sf"/>
</dbReference>
<dbReference type="GO" id="GO:0005085">
    <property type="term" value="F:guanyl-nucleotide exchange factor activity"/>
    <property type="evidence" value="ECO:0007669"/>
    <property type="project" value="UniProtKB-KW"/>
</dbReference>
<feature type="compositionally biased region" description="Basic and acidic residues" evidence="5">
    <location>
        <begin position="975"/>
        <end position="985"/>
    </location>
</feature>
<evidence type="ECO:0000256" key="2">
    <source>
        <dbReference type="ARBA" id="ARBA00022658"/>
    </source>
</evidence>
<proteinExistence type="predicted"/>
<gene>
    <name evidence="9" type="ORF">BGZ80_010714</name>
</gene>
<feature type="domain" description="Ras-GEF" evidence="7">
    <location>
        <begin position="1472"/>
        <end position="1720"/>
    </location>
</feature>
<dbReference type="EMBL" id="JAAAID010000778">
    <property type="protein sequence ID" value="KAG0013998.1"/>
    <property type="molecule type" value="Genomic_DNA"/>
</dbReference>
<feature type="region of interest" description="Disordered" evidence="5">
    <location>
        <begin position="1716"/>
        <end position="1789"/>
    </location>
</feature>
<feature type="domain" description="SH3" evidence="6">
    <location>
        <begin position="165"/>
        <end position="224"/>
    </location>
</feature>
<dbReference type="InterPro" id="IPR023578">
    <property type="entry name" value="Ras_GEF_dom_sf"/>
</dbReference>
<evidence type="ECO:0000259" key="8">
    <source>
        <dbReference type="PROSITE" id="PS50212"/>
    </source>
</evidence>
<dbReference type="Proteomes" id="UP000703661">
    <property type="component" value="Unassembled WGS sequence"/>
</dbReference>
<evidence type="ECO:0000259" key="6">
    <source>
        <dbReference type="PROSITE" id="PS50002"/>
    </source>
</evidence>
<dbReference type="PANTHER" id="PTHR23113:SF354">
    <property type="entry name" value="BUD SITE SELECTION PROTEIN 5"/>
    <property type="match status" value="1"/>
</dbReference>
<dbReference type="InterPro" id="IPR001452">
    <property type="entry name" value="SH3_domain"/>
</dbReference>
<dbReference type="InterPro" id="IPR036964">
    <property type="entry name" value="RASGEF_cat_dom_sf"/>
</dbReference>
<feature type="compositionally biased region" description="Polar residues" evidence="5">
    <location>
        <begin position="133"/>
        <end position="145"/>
    </location>
</feature>
<organism evidence="9 10">
    <name type="scientific">Entomortierella chlamydospora</name>
    <dbReference type="NCBI Taxonomy" id="101097"/>
    <lineage>
        <taxon>Eukaryota</taxon>
        <taxon>Fungi</taxon>
        <taxon>Fungi incertae sedis</taxon>
        <taxon>Mucoromycota</taxon>
        <taxon>Mortierellomycotina</taxon>
        <taxon>Mortierellomycetes</taxon>
        <taxon>Mortierellales</taxon>
        <taxon>Mortierellaceae</taxon>
        <taxon>Entomortierella</taxon>
    </lineage>
</organism>
<accession>A0A9P6T057</accession>
<evidence type="ECO:0000256" key="3">
    <source>
        <dbReference type="PROSITE-ProRule" id="PRU00168"/>
    </source>
</evidence>
<dbReference type="SUPFAM" id="SSF48366">
    <property type="entry name" value="Ras GEF"/>
    <property type="match status" value="1"/>
</dbReference>
<feature type="compositionally biased region" description="Polar residues" evidence="5">
    <location>
        <begin position="1760"/>
        <end position="1772"/>
    </location>
</feature>
<evidence type="ECO:0000256" key="4">
    <source>
        <dbReference type="PROSITE-ProRule" id="PRU00192"/>
    </source>
</evidence>
<feature type="compositionally biased region" description="Polar residues" evidence="5">
    <location>
        <begin position="1118"/>
        <end position="1135"/>
    </location>
</feature>
<evidence type="ECO:0000313" key="9">
    <source>
        <dbReference type="EMBL" id="KAG0013998.1"/>
    </source>
</evidence>
<dbReference type="InterPro" id="IPR000651">
    <property type="entry name" value="Ras-like_Gua-exchang_fac_N"/>
</dbReference>
<feature type="compositionally biased region" description="Polar residues" evidence="5">
    <location>
        <begin position="1059"/>
        <end position="1072"/>
    </location>
</feature>
<feature type="region of interest" description="Disordered" evidence="5">
    <location>
        <begin position="847"/>
        <end position="1208"/>
    </location>
</feature>
<feature type="compositionally biased region" description="Low complexity" evidence="5">
    <location>
        <begin position="881"/>
        <end position="897"/>
    </location>
</feature>
<evidence type="ECO:0008006" key="11">
    <source>
        <dbReference type="Google" id="ProtNLM"/>
    </source>
</evidence>
<protein>
    <recommendedName>
        <fullName evidence="11">Ras GEF</fullName>
    </recommendedName>
</protein>
<dbReference type="SUPFAM" id="SSF50044">
    <property type="entry name" value="SH3-domain"/>
    <property type="match status" value="1"/>
</dbReference>